<dbReference type="AlphaFoldDB" id="A0A8J6Z2U6"/>
<dbReference type="Gene3D" id="3.40.50.2000">
    <property type="entry name" value="Glycogen Phosphorylase B"/>
    <property type="match status" value="1"/>
</dbReference>
<dbReference type="InterPro" id="IPR050194">
    <property type="entry name" value="Glycosyltransferase_grp1"/>
</dbReference>
<reference evidence="1" key="1">
    <citation type="submission" date="2020-09" db="EMBL/GenBank/DDBJ databases">
        <title>A novel bacterium of genus Mangrovicoccus, isolated from South China Sea.</title>
        <authorList>
            <person name="Huang H."/>
            <person name="Mo K."/>
            <person name="Hu Y."/>
        </authorList>
    </citation>
    <scope>NUCLEOTIDE SEQUENCE</scope>
    <source>
        <strain evidence="1">HB182678</strain>
    </source>
</reference>
<evidence type="ECO:0000313" key="1">
    <source>
        <dbReference type="EMBL" id="MBE3640688.1"/>
    </source>
</evidence>
<dbReference type="CDD" id="cd03801">
    <property type="entry name" value="GT4_PimA-like"/>
    <property type="match status" value="1"/>
</dbReference>
<evidence type="ECO:0000313" key="2">
    <source>
        <dbReference type="Proteomes" id="UP000609121"/>
    </source>
</evidence>
<comment type="caution">
    <text evidence="1">The sequence shown here is derived from an EMBL/GenBank/DDBJ whole genome shotgun (WGS) entry which is preliminary data.</text>
</comment>
<dbReference type="SUPFAM" id="SSF53756">
    <property type="entry name" value="UDP-Glycosyltransferase/glycogen phosphorylase"/>
    <property type="match status" value="1"/>
</dbReference>
<dbReference type="PANTHER" id="PTHR45947">
    <property type="entry name" value="SULFOQUINOVOSYL TRANSFERASE SQD2"/>
    <property type="match status" value="1"/>
</dbReference>
<dbReference type="EMBL" id="JACVXA010000131">
    <property type="protein sequence ID" value="MBE3640688.1"/>
    <property type="molecule type" value="Genomic_DNA"/>
</dbReference>
<name>A0A8J6Z2U6_9RHOB</name>
<protein>
    <submittedName>
        <fullName evidence="1">Glycosyltransferase family 4 protein</fullName>
    </submittedName>
</protein>
<proteinExistence type="predicted"/>
<organism evidence="1 2">
    <name type="scientific">Mangrovicoccus algicola</name>
    <dbReference type="NCBI Taxonomy" id="2771008"/>
    <lineage>
        <taxon>Bacteria</taxon>
        <taxon>Pseudomonadati</taxon>
        <taxon>Pseudomonadota</taxon>
        <taxon>Alphaproteobacteria</taxon>
        <taxon>Rhodobacterales</taxon>
        <taxon>Paracoccaceae</taxon>
        <taxon>Mangrovicoccus</taxon>
    </lineage>
</organism>
<dbReference type="RefSeq" id="WP_193187284.1">
    <property type="nucleotide sequence ID" value="NZ_JACVXA010000131.1"/>
</dbReference>
<keyword evidence="2" id="KW-1185">Reference proteome</keyword>
<dbReference type="Pfam" id="PF13692">
    <property type="entry name" value="Glyco_trans_1_4"/>
    <property type="match status" value="1"/>
</dbReference>
<dbReference type="Proteomes" id="UP000609121">
    <property type="component" value="Unassembled WGS sequence"/>
</dbReference>
<dbReference type="GO" id="GO:0016758">
    <property type="term" value="F:hexosyltransferase activity"/>
    <property type="evidence" value="ECO:0007669"/>
    <property type="project" value="TreeGrafter"/>
</dbReference>
<accession>A0A8J6Z2U6</accession>
<sequence>MLRVLHLADAAAPEDSAPWREFLTGEPGLAAMARHEVALVPHHRPWSPRMAEADVVVSHLPLSWRGLPGLVGLRARAARLRLIHVEHRYCEGYVASRVTARQRFRALLRTGYALFDEVAAVSPAQAAWMQRHALTSGPPPRVVPPCALLEALPDLPRPRLPPQVIGAIGRFDRQSGFDLLVEAFRALPATPGAPRLQLIGAGPMEAALRRAAAGDARIGIAAMPAGGVPAALAACDAVAIPSRWDPFGLLAVQAMAAGRPVLVAPVDGLPEHVADGAVRVPVMTAAAWSQALSGLAADARHPPSPHLKARQAAARSVSAWSALLASAEPARRSTG</sequence>
<gene>
    <name evidence="1" type="ORF">ICN82_21050</name>
</gene>
<dbReference type="PANTHER" id="PTHR45947:SF3">
    <property type="entry name" value="SULFOQUINOVOSYL TRANSFERASE SQD2"/>
    <property type="match status" value="1"/>
</dbReference>